<organism evidence="2">
    <name type="scientific">Kitasatospora camelliae</name>
    <dbReference type="NCBI Taxonomy" id="3156397"/>
    <lineage>
        <taxon>Bacteria</taxon>
        <taxon>Bacillati</taxon>
        <taxon>Actinomycetota</taxon>
        <taxon>Actinomycetes</taxon>
        <taxon>Kitasatosporales</taxon>
        <taxon>Streptomycetaceae</taxon>
        <taxon>Kitasatospora</taxon>
    </lineage>
</organism>
<proteinExistence type="predicted"/>
<dbReference type="KEGG" id="kcm:ABWK59_13170"/>
<name>A0AAU8JVF1_9ACTN</name>
<keyword evidence="2" id="KW-0808">Transferase</keyword>
<dbReference type="EC" id="2.-.-.-" evidence="2"/>
<dbReference type="EMBL" id="CP159872">
    <property type="protein sequence ID" value="XCM79802.1"/>
    <property type="molecule type" value="Genomic_DNA"/>
</dbReference>
<dbReference type="SUPFAM" id="SSF55729">
    <property type="entry name" value="Acyl-CoA N-acyltransferases (Nat)"/>
    <property type="match status" value="1"/>
</dbReference>
<accession>A0AAU8JVF1</accession>
<dbReference type="InterPro" id="IPR000182">
    <property type="entry name" value="GNAT_dom"/>
</dbReference>
<protein>
    <submittedName>
        <fullName evidence="2">GNAT family protein</fullName>
        <ecNumber evidence="2">2.-.-.-</ecNumber>
    </submittedName>
</protein>
<dbReference type="GO" id="GO:1990189">
    <property type="term" value="F:protein N-terminal-serine acetyltransferase activity"/>
    <property type="evidence" value="ECO:0007669"/>
    <property type="project" value="TreeGrafter"/>
</dbReference>
<feature type="domain" description="N-acetyltransferase" evidence="1">
    <location>
        <begin position="18"/>
        <end position="180"/>
    </location>
</feature>
<evidence type="ECO:0000313" key="2">
    <source>
        <dbReference type="EMBL" id="XCM79802.1"/>
    </source>
</evidence>
<dbReference type="PANTHER" id="PTHR43441">
    <property type="entry name" value="RIBOSOMAL-PROTEIN-SERINE ACETYLTRANSFERASE"/>
    <property type="match status" value="1"/>
</dbReference>
<dbReference type="GO" id="GO:0005737">
    <property type="term" value="C:cytoplasm"/>
    <property type="evidence" value="ECO:0007669"/>
    <property type="project" value="TreeGrafter"/>
</dbReference>
<dbReference type="Pfam" id="PF13302">
    <property type="entry name" value="Acetyltransf_3"/>
    <property type="match status" value="1"/>
</dbReference>
<dbReference type="PROSITE" id="PS51186">
    <property type="entry name" value="GNAT"/>
    <property type="match status" value="1"/>
</dbReference>
<dbReference type="InterPro" id="IPR016181">
    <property type="entry name" value="Acyl_CoA_acyltransferase"/>
</dbReference>
<sequence length="183" mass="21030">MINDDALRDKPTLIGERLRLVPLQARHADGLWQAVRDPETRRLTGTLREFTYDDIRDWCAGRGDQADRLDLAIEDAATGEFLGDLALNELDRNNESADVRIALLPGRPGKGLGVEALRLLLHYAFEEIRLHRVQLDVFAFNDRAVRAYEKAGFRHEGRSRQAHHWEGERHDVLWMAALNGEWR</sequence>
<reference evidence="2" key="1">
    <citation type="submission" date="2024-06" db="EMBL/GenBank/DDBJ databases">
        <title>The genome sequences of Kitasatospora sp. strain HUAS MG31.</title>
        <authorList>
            <person name="Mo P."/>
        </authorList>
    </citation>
    <scope>NUCLEOTIDE SEQUENCE</scope>
    <source>
        <strain evidence="2">HUAS MG31</strain>
    </source>
</reference>
<dbReference type="PANTHER" id="PTHR43441:SF2">
    <property type="entry name" value="FAMILY ACETYLTRANSFERASE, PUTATIVE (AFU_ORTHOLOGUE AFUA_7G00850)-RELATED"/>
    <property type="match status" value="1"/>
</dbReference>
<dbReference type="InterPro" id="IPR051908">
    <property type="entry name" value="Ribosomal_N-acetyltransferase"/>
</dbReference>
<evidence type="ECO:0000259" key="1">
    <source>
        <dbReference type="PROSITE" id="PS51186"/>
    </source>
</evidence>
<dbReference type="RefSeq" id="WP_354640727.1">
    <property type="nucleotide sequence ID" value="NZ_CP159872.1"/>
</dbReference>
<dbReference type="AlphaFoldDB" id="A0AAU8JVF1"/>
<dbReference type="Gene3D" id="3.40.630.30">
    <property type="match status" value="1"/>
</dbReference>
<dbReference type="GO" id="GO:0008999">
    <property type="term" value="F:protein-N-terminal-alanine acetyltransferase activity"/>
    <property type="evidence" value="ECO:0007669"/>
    <property type="project" value="TreeGrafter"/>
</dbReference>
<gene>
    <name evidence="2" type="ORF">ABWK59_13170</name>
</gene>